<feature type="region of interest" description="Disordered" evidence="1">
    <location>
        <begin position="1"/>
        <end position="51"/>
    </location>
</feature>
<dbReference type="Proteomes" id="UP001500957">
    <property type="component" value="Unassembled WGS sequence"/>
</dbReference>
<feature type="compositionally biased region" description="Basic and acidic residues" evidence="1">
    <location>
        <begin position="1"/>
        <end position="17"/>
    </location>
</feature>
<accession>A0ABP3SJG9</accession>
<sequence>MVERREQRRRSGERNGLTRENVTVFEWDGSTDPRATARPPRPNGAPPAAED</sequence>
<dbReference type="EMBL" id="BAAAHE010000068">
    <property type="protein sequence ID" value="GAA0639055.1"/>
    <property type="molecule type" value="Genomic_DNA"/>
</dbReference>
<keyword evidence="3" id="KW-1185">Reference proteome</keyword>
<evidence type="ECO:0000313" key="3">
    <source>
        <dbReference type="Proteomes" id="UP001500957"/>
    </source>
</evidence>
<comment type="caution">
    <text evidence="2">The sequence shown here is derived from an EMBL/GenBank/DDBJ whole genome shotgun (WGS) entry which is preliminary data.</text>
</comment>
<name>A0ABP3SJG9_9ACTN</name>
<dbReference type="RefSeq" id="WP_344609826.1">
    <property type="nucleotide sequence ID" value="NZ_BAAAHE010000068.1"/>
</dbReference>
<reference evidence="3" key="1">
    <citation type="journal article" date="2019" name="Int. J. Syst. Evol. Microbiol.">
        <title>The Global Catalogue of Microorganisms (GCM) 10K type strain sequencing project: providing services to taxonomists for standard genome sequencing and annotation.</title>
        <authorList>
            <consortium name="The Broad Institute Genomics Platform"/>
            <consortium name="The Broad Institute Genome Sequencing Center for Infectious Disease"/>
            <person name="Wu L."/>
            <person name="Ma J."/>
        </authorList>
    </citation>
    <scope>NUCLEOTIDE SEQUENCE [LARGE SCALE GENOMIC DNA]</scope>
    <source>
        <strain evidence="3">JCM 10671</strain>
    </source>
</reference>
<organism evidence="2 3">
    <name type="scientific">Sporichthya brevicatena</name>
    <dbReference type="NCBI Taxonomy" id="171442"/>
    <lineage>
        <taxon>Bacteria</taxon>
        <taxon>Bacillati</taxon>
        <taxon>Actinomycetota</taxon>
        <taxon>Actinomycetes</taxon>
        <taxon>Sporichthyales</taxon>
        <taxon>Sporichthyaceae</taxon>
        <taxon>Sporichthya</taxon>
    </lineage>
</organism>
<evidence type="ECO:0000313" key="2">
    <source>
        <dbReference type="EMBL" id="GAA0639055.1"/>
    </source>
</evidence>
<gene>
    <name evidence="2" type="ORF">GCM10009547_48920</name>
</gene>
<protein>
    <submittedName>
        <fullName evidence="2">Uncharacterized protein</fullName>
    </submittedName>
</protein>
<evidence type="ECO:0000256" key="1">
    <source>
        <dbReference type="SAM" id="MobiDB-lite"/>
    </source>
</evidence>
<proteinExistence type="predicted"/>